<accession>A0A8B6CPS8</accession>
<proteinExistence type="predicted"/>
<keyword evidence="3" id="KW-1185">Reference proteome</keyword>
<organism evidence="2 3">
    <name type="scientific">Mytilus galloprovincialis</name>
    <name type="common">Mediterranean mussel</name>
    <dbReference type="NCBI Taxonomy" id="29158"/>
    <lineage>
        <taxon>Eukaryota</taxon>
        <taxon>Metazoa</taxon>
        <taxon>Spiralia</taxon>
        <taxon>Lophotrochozoa</taxon>
        <taxon>Mollusca</taxon>
        <taxon>Bivalvia</taxon>
        <taxon>Autobranchia</taxon>
        <taxon>Pteriomorphia</taxon>
        <taxon>Mytilida</taxon>
        <taxon>Mytiloidea</taxon>
        <taxon>Mytilidae</taxon>
        <taxon>Mytilinae</taxon>
        <taxon>Mytilus</taxon>
    </lineage>
</organism>
<evidence type="ECO:0000313" key="3">
    <source>
        <dbReference type="Proteomes" id="UP000596742"/>
    </source>
</evidence>
<keyword evidence="1" id="KW-1133">Transmembrane helix</keyword>
<protein>
    <submittedName>
        <fullName evidence="2">Uncharacterized protein</fullName>
    </submittedName>
</protein>
<keyword evidence="1" id="KW-0812">Transmembrane</keyword>
<sequence>MAPKPKIRHVDLAAFCLTIMATIVQLVGFGIPNWWTFEYFDGRTLIIGILKSDGCDQFTRCDKTFVDVDNGTEWLFMTRIFELFGVILCLLSTIVHIAFFPTRNFTIRSVAIYALAAASIFILAGSIIFAVMHTKLVTTVNENKGQQTTGPGFGLCMFSGLLAMAAAIVTGAVTVRKGEDYYIINAV</sequence>
<feature type="transmembrane region" description="Helical" evidence="1">
    <location>
        <begin position="80"/>
        <end position="100"/>
    </location>
</feature>
<reference evidence="2" key="1">
    <citation type="submission" date="2018-11" db="EMBL/GenBank/DDBJ databases">
        <authorList>
            <person name="Alioto T."/>
            <person name="Alioto T."/>
        </authorList>
    </citation>
    <scope>NUCLEOTIDE SEQUENCE</scope>
</reference>
<keyword evidence="1" id="KW-0472">Membrane</keyword>
<feature type="transmembrane region" description="Helical" evidence="1">
    <location>
        <begin position="152"/>
        <end position="175"/>
    </location>
</feature>
<dbReference type="Proteomes" id="UP000596742">
    <property type="component" value="Unassembled WGS sequence"/>
</dbReference>
<name>A0A8B6CPS8_MYTGA</name>
<dbReference type="EMBL" id="UYJE01002029">
    <property type="protein sequence ID" value="VDI07273.1"/>
    <property type="molecule type" value="Genomic_DNA"/>
</dbReference>
<dbReference type="AlphaFoldDB" id="A0A8B6CPS8"/>
<evidence type="ECO:0000313" key="2">
    <source>
        <dbReference type="EMBL" id="VDI07273.1"/>
    </source>
</evidence>
<gene>
    <name evidence="2" type="ORF">MGAL_10B089974</name>
</gene>
<comment type="caution">
    <text evidence="2">The sequence shown here is derived from an EMBL/GenBank/DDBJ whole genome shotgun (WGS) entry which is preliminary data.</text>
</comment>
<feature type="transmembrane region" description="Helical" evidence="1">
    <location>
        <begin position="12"/>
        <end position="35"/>
    </location>
</feature>
<feature type="transmembrane region" description="Helical" evidence="1">
    <location>
        <begin position="112"/>
        <end position="132"/>
    </location>
</feature>
<dbReference type="Gene3D" id="1.20.140.150">
    <property type="match status" value="1"/>
</dbReference>
<dbReference type="OrthoDB" id="6052010at2759"/>
<evidence type="ECO:0000256" key="1">
    <source>
        <dbReference type="SAM" id="Phobius"/>
    </source>
</evidence>